<dbReference type="OrthoDB" id="8064436at2759"/>
<accession>A0A2G8K6M7</accession>
<evidence type="ECO:0000256" key="1">
    <source>
        <dbReference type="ARBA" id="ARBA00004123"/>
    </source>
</evidence>
<dbReference type="Proteomes" id="UP000230750">
    <property type="component" value="Unassembled WGS sequence"/>
</dbReference>
<dbReference type="GO" id="GO:0006310">
    <property type="term" value="P:DNA recombination"/>
    <property type="evidence" value="ECO:0007669"/>
    <property type="project" value="InterPro"/>
</dbReference>
<proteinExistence type="predicted"/>
<name>A0A2G8K6M7_STIJA</name>
<dbReference type="GO" id="GO:0005634">
    <property type="term" value="C:nucleus"/>
    <property type="evidence" value="ECO:0007669"/>
    <property type="project" value="UniProtKB-SubCell"/>
</dbReference>
<dbReference type="InterPro" id="IPR053961">
    <property type="entry name" value="XRCC4_N"/>
</dbReference>
<evidence type="ECO:0000313" key="6">
    <source>
        <dbReference type="EMBL" id="PIK43605.1"/>
    </source>
</evidence>
<dbReference type="InterPro" id="IPR009089">
    <property type="entry name" value="XRCC4_N_sf"/>
</dbReference>
<dbReference type="InterPro" id="IPR038051">
    <property type="entry name" value="XRCC4-like_N_sf"/>
</dbReference>
<dbReference type="Gene3D" id="2.170.210.10">
    <property type="entry name" value="DNA double-strand break repair and VJ recombination XRCC4, N-terminal"/>
    <property type="match status" value="1"/>
</dbReference>
<keyword evidence="7" id="KW-1185">Reference proteome</keyword>
<dbReference type="GO" id="GO:0003677">
    <property type="term" value="F:DNA binding"/>
    <property type="evidence" value="ECO:0007669"/>
    <property type="project" value="InterPro"/>
</dbReference>
<dbReference type="SUPFAM" id="SSF50809">
    <property type="entry name" value="XRCC4, N-terminal domain"/>
    <property type="match status" value="1"/>
</dbReference>
<feature type="non-terminal residue" evidence="6">
    <location>
        <position position="113"/>
    </location>
</feature>
<evidence type="ECO:0000256" key="2">
    <source>
        <dbReference type="ARBA" id="ARBA00022763"/>
    </source>
</evidence>
<protein>
    <recommendedName>
        <fullName evidence="5">XRCC4 N-terminal domain-containing protein</fullName>
    </recommendedName>
</protein>
<dbReference type="Pfam" id="PF06632">
    <property type="entry name" value="XRCC4"/>
    <property type="match status" value="1"/>
</dbReference>
<comment type="subcellular location">
    <subcellularLocation>
        <location evidence="1">Nucleus</location>
    </subcellularLocation>
</comment>
<evidence type="ECO:0000313" key="7">
    <source>
        <dbReference type="Proteomes" id="UP000230750"/>
    </source>
</evidence>
<reference evidence="6 7" key="1">
    <citation type="journal article" date="2017" name="PLoS Biol.">
        <title>The sea cucumber genome provides insights into morphological evolution and visceral regeneration.</title>
        <authorList>
            <person name="Zhang X."/>
            <person name="Sun L."/>
            <person name="Yuan J."/>
            <person name="Sun Y."/>
            <person name="Gao Y."/>
            <person name="Zhang L."/>
            <person name="Li S."/>
            <person name="Dai H."/>
            <person name="Hamel J.F."/>
            <person name="Liu C."/>
            <person name="Yu Y."/>
            <person name="Liu S."/>
            <person name="Lin W."/>
            <person name="Guo K."/>
            <person name="Jin S."/>
            <person name="Xu P."/>
            <person name="Storey K.B."/>
            <person name="Huan P."/>
            <person name="Zhang T."/>
            <person name="Zhou Y."/>
            <person name="Zhang J."/>
            <person name="Lin C."/>
            <person name="Li X."/>
            <person name="Xing L."/>
            <person name="Huo D."/>
            <person name="Sun M."/>
            <person name="Wang L."/>
            <person name="Mercier A."/>
            <person name="Li F."/>
            <person name="Yang H."/>
            <person name="Xiang J."/>
        </authorList>
    </citation>
    <scope>NUCLEOTIDE SEQUENCE [LARGE SCALE GENOMIC DNA]</scope>
    <source>
        <strain evidence="6">Shaxun</strain>
        <tissue evidence="6">Muscle</tissue>
    </source>
</reference>
<evidence type="ECO:0000256" key="3">
    <source>
        <dbReference type="ARBA" id="ARBA00023204"/>
    </source>
</evidence>
<dbReference type="GO" id="GO:0006303">
    <property type="term" value="P:double-strand break repair via nonhomologous end joining"/>
    <property type="evidence" value="ECO:0007669"/>
    <property type="project" value="UniProtKB-ARBA"/>
</dbReference>
<keyword evidence="3" id="KW-0234">DNA repair</keyword>
<feature type="domain" description="XRCC4 N-terminal" evidence="5">
    <location>
        <begin position="17"/>
        <end position="113"/>
    </location>
</feature>
<organism evidence="6 7">
    <name type="scientific">Stichopus japonicus</name>
    <name type="common">Sea cucumber</name>
    <dbReference type="NCBI Taxonomy" id="307972"/>
    <lineage>
        <taxon>Eukaryota</taxon>
        <taxon>Metazoa</taxon>
        <taxon>Echinodermata</taxon>
        <taxon>Eleutherozoa</taxon>
        <taxon>Echinozoa</taxon>
        <taxon>Holothuroidea</taxon>
        <taxon>Aspidochirotacea</taxon>
        <taxon>Aspidochirotida</taxon>
        <taxon>Stichopodidae</taxon>
        <taxon>Apostichopus</taxon>
    </lineage>
</organism>
<keyword evidence="2" id="KW-0227">DNA damage</keyword>
<gene>
    <name evidence="6" type="ORF">BSL78_19546</name>
</gene>
<dbReference type="AlphaFoldDB" id="A0A2G8K6M7"/>
<evidence type="ECO:0000259" key="5">
    <source>
        <dbReference type="Pfam" id="PF06632"/>
    </source>
</evidence>
<evidence type="ECO:0000256" key="4">
    <source>
        <dbReference type="ARBA" id="ARBA00023242"/>
    </source>
</evidence>
<keyword evidence="4" id="KW-0539">Nucleus</keyword>
<sequence length="113" mass="12579">MGKTKSLSSITANGETFFLFTTTAVEEEDNVVSFELVLTDAINAWSGSISNSDLQALCKEIKEDLSKFIEESKEALTQTDDGSNLVFGYQVKSLRDGCKELAWKRVMQDENIK</sequence>
<dbReference type="EMBL" id="MRZV01000839">
    <property type="protein sequence ID" value="PIK43605.1"/>
    <property type="molecule type" value="Genomic_DNA"/>
</dbReference>
<comment type="caution">
    <text evidence="6">The sequence shown here is derived from an EMBL/GenBank/DDBJ whole genome shotgun (WGS) entry which is preliminary data.</text>
</comment>